<dbReference type="Gene3D" id="3.30.160.60">
    <property type="entry name" value="Classic Zinc Finger"/>
    <property type="match status" value="1"/>
</dbReference>
<dbReference type="PROSITE" id="PS00028">
    <property type="entry name" value="ZINC_FINGER_C2H2_1"/>
    <property type="match status" value="2"/>
</dbReference>
<accession>A0A9W9KJH5</accession>
<keyword evidence="4" id="KW-0862">Zinc</keyword>
<dbReference type="Pfam" id="PF00096">
    <property type="entry name" value="zf-C2H2"/>
    <property type="match status" value="1"/>
</dbReference>
<dbReference type="PANTHER" id="PTHR24379">
    <property type="entry name" value="KRAB AND ZINC FINGER DOMAIN-CONTAINING"/>
    <property type="match status" value="1"/>
</dbReference>
<evidence type="ECO:0000259" key="5">
    <source>
        <dbReference type="PROSITE" id="PS00028"/>
    </source>
</evidence>
<dbReference type="SMART" id="SM00355">
    <property type="entry name" value="ZnF_C2H2"/>
    <property type="match status" value="5"/>
</dbReference>
<protein>
    <recommendedName>
        <fullName evidence="5">C2H2-type domain-containing protein</fullName>
    </recommendedName>
</protein>
<dbReference type="InterPro" id="IPR013087">
    <property type="entry name" value="Znf_C2H2_type"/>
</dbReference>
<reference evidence="6" key="2">
    <citation type="journal article" date="2023" name="IMA Fungus">
        <title>Comparative genomic study of the Penicillium genus elucidates a diverse pangenome and 15 lateral gene transfer events.</title>
        <authorList>
            <person name="Petersen C."/>
            <person name="Sorensen T."/>
            <person name="Nielsen M.R."/>
            <person name="Sondergaard T.E."/>
            <person name="Sorensen J.L."/>
            <person name="Fitzpatrick D.A."/>
            <person name="Frisvad J.C."/>
            <person name="Nielsen K.L."/>
        </authorList>
    </citation>
    <scope>NUCLEOTIDE SEQUENCE</scope>
    <source>
        <strain evidence="6">IBT 30069</strain>
    </source>
</reference>
<evidence type="ECO:0000256" key="3">
    <source>
        <dbReference type="ARBA" id="ARBA00022771"/>
    </source>
</evidence>
<comment type="caution">
    <text evidence="6">The sequence shown here is derived from an EMBL/GenBank/DDBJ whole genome shotgun (WGS) entry which is preliminary data.</text>
</comment>
<dbReference type="Proteomes" id="UP001149165">
    <property type="component" value="Unassembled WGS sequence"/>
</dbReference>
<evidence type="ECO:0000313" key="6">
    <source>
        <dbReference type="EMBL" id="KAJ5107582.1"/>
    </source>
</evidence>
<feature type="domain" description="C2H2-type" evidence="5">
    <location>
        <begin position="208"/>
        <end position="229"/>
    </location>
</feature>
<evidence type="ECO:0000256" key="2">
    <source>
        <dbReference type="ARBA" id="ARBA00022737"/>
    </source>
</evidence>
<dbReference type="OrthoDB" id="6105938at2759"/>
<keyword evidence="1" id="KW-0479">Metal-binding</keyword>
<keyword evidence="2" id="KW-0677">Repeat</keyword>
<sequence length="253" mass="29482">MSFVFGGHVEKHDNRYWCRLCAKWFGNEEKILRHCANTDKHEWCPTCQRVFVTKGSLLQHQEDSLVHNICFFCPGQPDFSDDDELQIHLEDDHHYCFDCHNVFDTEQLLSAHNITEHNGCPICGRAFKSSLAQESLVLLYFLNIQHIRCHLPRDLKYPYCERDFVRFSSYVRHLEVGPCGSENHIYKLAFEIPSGYDKFFNAQNNWFCNICFREFDYLSGLFSHAEDSHGPCKDLLGPAGWLTALKDHLKAAL</sequence>
<dbReference type="AlphaFoldDB" id="A0A9W9KJH5"/>
<evidence type="ECO:0000256" key="4">
    <source>
        <dbReference type="ARBA" id="ARBA00022833"/>
    </source>
</evidence>
<dbReference type="SUPFAM" id="SSF57667">
    <property type="entry name" value="beta-beta-alpha zinc fingers"/>
    <property type="match status" value="1"/>
</dbReference>
<dbReference type="PANTHER" id="PTHR24379:SF127">
    <property type="entry name" value="BLOODY FINGERS-RELATED"/>
    <property type="match status" value="1"/>
</dbReference>
<dbReference type="GO" id="GO:0008270">
    <property type="term" value="F:zinc ion binding"/>
    <property type="evidence" value="ECO:0007669"/>
    <property type="project" value="UniProtKB-KW"/>
</dbReference>
<evidence type="ECO:0000313" key="7">
    <source>
        <dbReference type="Proteomes" id="UP001149165"/>
    </source>
</evidence>
<feature type="domain" description="C2H2-type" evidence="5">
    <location>
        <begin position="96"/>
        <end position="117"/>
    </location>
</feature>
<gene>
    <name evidence="6" type="ORF">N7456_004257</name>
</gene>
<proteinExistence type="predicted"/>
<dbReference type="EMBL" id="JAPQKH010000003">
    <property type="protein sequence ID" value="KAJ5107582.1"/>
    <property type="molecule type" value="Genomic_DNA"/>
</dbReference>
<name>A0A9W9KJH5_9EURO</name>
<dbReference type="InterPro" id="IPR036236">
    <property type="entry name" value="Znf_C2H2_sf"/>
</dbReference>
<dbReference type="GO" id="GO:0005634">
    <property type="term" value="C:nucleus"/>
    <property type="evidence" value="ECO:0007669"/>
    <property type="project" value="TreeGrafter"/>
</dbReference>
<evidence type="ECO:0000256" key="1">
    <source>
        <dbReference type="ARBA" id="ARBA00022723"/>
    </source>
</evidence>
<reference evidence="6" key="1">
    <citation type="submission" date="2022-11" db="EMBL/GenBank/DDBJ databases">
        <authorList>
            <person name="Petersen C."/>
        </authorList>
    </citation>
    <scope>NUCLEOTIDE SEQUENCE</scope>
    <source>
        <strain evidence="6">IBT 30069</strain>
    </source>
</reference>
<dbReference type="GO" id="GO:0000977">
    <property type="term" value="F:RNA polymerase II transcription regulatory region sequence-specific DNA binding"/>
    <property type="evidence" value="ECO:0007669"/>
    <property type="project" value="TreeGrafter"/>
</dbReference>
<keyword evidence="3" id="KW-0863">Zinc-finger</keyword>
<keyword evidence="7" id="KW-1185">Reference proteome</keyword>
<organism evidence="6 7">
    <name type="scientific">Penicillium angulare</name>
    <dbReference type="NCBI Taxonomy" id="116970"/>
    <lineage>
        <taxon>Eukaryota</taxon>
        <taxon>Fungi</taxon>
        <taxon>Dikarya</taxon>
        <taxon>Ascomycota</taxon>
        <taxon>Pezizomycotina</taxon>
        <taxon>Eurotiomycetes</taxon>
        <taxon>Eurotiomycetidae</taxon>
        <taxon>Eurotiales</taxon>
        <taxon>Aspergillaceae</taxon>
        <taxon>Penicillium</taxon>
    </lineage>
</organism>
<dbReference type="GO" id="GO:0000981">
    <property type="term" value="F:DNA-binding transcription factor activity, RNA polymerase II-specific"/>
    <property type="evidence" value="ECO:0007669"/>
    <property type="project" value="TreeGrafter"/>
</dbReference>